<evidence type="ECO:0000313" key="6">
    <source>
        <dbReference type="EMBL" id="KAE9981719.1"/>
    </source>
</evidence>
<feature type="domain" description="Yeast cell wall synthesis Kre9/Knh1-like N-terminal" evidence="4">
    <location>
        <begin position="21"/>
        <end position="109"/>
    </location>
</feature>
<proteinExistence type="predicted"/>
<evidence type="ECO:0000256" key="3">
    <source>
        <dbReference type="SAM" id="SignalP"/>
    </source>
</evidence>
<dbReference type="OrthoDB" id="5316007at2759"/>
<dbReference type="Proteomes" id="UP000433883">
    <property type="component" value="Unassembled WGS sequence"/>
</dbReference>
<dbReference type="Pfam" id="PF10342">
    <property type="entry name" value="Kre9_KNH"/>
    <property type="match status" value="1"/>
</dbReference>
<dbReference type="EMBL" id="WNWR01000356">
    <property type="protein sequence ID" value="KAE9981719.1"/>
    <property type="molecule type" value="Genomic_DNA"/>
</dbReference>
<comment type="caution">
    <text evidence="7">The sequence shown here is derived from an EMBL/GenBank/DDBJ whole genome shotgun (WGS) entry which is preliminary data.</text>
</comment>
<dbReference type="AlphaFoldDB" id="A0A8H3Z8I2"/>
<organism evidence="7 8">
    <name type="scientific">Venturia inaequalis</name>
    <name type="common">Apple scab fungus</name>
    <dbReference type="NCBI Taxonomy" id="5025"/>
    <lineage>
        <taxon>Eukaryota</taxon>
        <taxon>Fungi</taxon>
        <taxon>Dikarya</taxon>
        <taxon>Ascomycota</taxon>
        <taxon>Pezizomycotina</taxon>
        <taxon>Dothideomycetes</taxon>
        <taxon>Pleosporomycetidae</taxon>
        <taxon>Venturiales</taxon>
        <taxon>Venturiaceae</taxon>
        <taxon>Venturia</taxon>
    </lineage>
</organism>
<keyword evidence="9" id="KW-1185">Reference proteome</keyword>
<evidence type="ECO:0000313" key="5">
    <source>
        <dbReference type="EMBL" id="KAE9964813.1"/>
    </source>
</evidence>
<dbReference type="EMBL" id="WNWS01000063">
    <property type="protein sequence ID" value="KAE9983366.1"/>
    <property type="molecule type" value="Genomic_DNA"/>
</dbReference>
<evidence type="ECO:0000313" key="8">
    <source>
        <dbReference type="Proteomes" id="UP000447873"/>
    </source>
</evidence>
<dbReference type="InterPro" id="IPR018466">
    <property type="entry name" value="Kre9/Knh1-like_N"/>
</dbReference>
<dbReference type="InterPro" id="IPR052479">
    <property type="entry name" value="GPI-anchor_Adhesion_Reg"/>
</dbReference>
<evidence type="ECO:0000256" key="1">
    <source>
        <dbReference type="ARBA" id="ARBA00022729"/>
    </source>
</evidence>
<dbReference type="Proteomes" id="UP000490939">
    <property type="component" value="Unassembled WGS sequence"/>
</dbReference>
<feature type="region of interest" description="Disordered" evidence="2">
    <location>
        <begin position="59"/>
        <end position="78"/>
    </location>
</feature>
<keyword evidence="1 3" id="KW-0732">Signal</keyword>
<name>A0A8H3Z8I2_VENIN</name>
<feature type="signal peptide" evidence="3">
    <location>
        <begin position="1"/>
        <end position="15"/>
    </location>
</feature>
<dbReference type="PANTHER" id="PTHR35185">
    <property type="entry name" value="SERINE/THREONINE-RICH PROTEIN ADG2-RELATED"/>
    <property type="match status" value="1"/>
</dbReference>
<dbReference type="Proteomes" id="UP000447873">
    <property type="component" value="Unassembled WGS sequence"/>
</dbReference>
<feature type="chain" id="PRO_5044691122" description="Yeast cell wall synthesis Kre9/Knh1-like N-terminal domain-containing protein" evidence="3">
    <location>
        <begin position="16"/>
        <end position="184"/>
    </location>
</feature>
<dbReference type="PANTHER" id="PTHR35185:SF1">
    <property type="entry name" value="UPF0619 GPI-ANCHORED MEMBRANE PROTEIN C1322.10"/>
    <property type="match status" value="1"/>
</dbReference>
<evidence type="ECO:0000313" key="9">
    <source>
        <dbReference type="Proteomes" id="UP000490939"/>
    </source>
</evidence>
<feature type="region of interest" description="Disordered" evidence="2">
    <location>
        <begin position="112"/>
        <end position="133"/>
    </location>
</feature>
<evidence type="ECO:0000313" key="7">
    <source>
        <dbReference type="EMBL" id="KAE9983366.1"/>
    </source>
</evidence>
<reference evidence="7 8" key="1">
    <citation type="submission" date="2018-12" db="EMBL/GenBank/DDBJ databases">
        <title>Venturia inaequalis Genome Resource.</title>
        <authorList>
            <person name="Lichtner F.J."/>
        </authorList>
    </citation>
    <scope>NUCLEOTIDE SEQUENCE [LARGE SCALE GENOMIC DNA]</scope>
    <source>
        <strain evidence="7 8">120213</strain>
        <strain evidence="5">Bline_iso_100314</strain>
        <strain evidence="6 9">DMI_063113</strain>
    </source>
</reference>
<sequence length="184" mass="17787">MLFVQILALAAGAAALSVTAPVAGASISQSDELSISWDAVSSDTATFDIHLALSTDSGNSQTIKTGVSPSDKSYKTSASPFSPGTYTINLVGTSKDNTGVLAQSKPFTIVKASGSSTSSNSSSTATGSSTVSGTASASASKAGNATAAASSHAASAAASSSSSATVTSVSIVGLSIAVFAAFMI</sequence>
<accession>A0A8H3Z8I2</accession>
<evidence type="ECO:0000256" key="2">
    <source>
        <dbReference type="SAM" id="MobiDB-lite"/>
    </source>
</evidence>
<dbReference type="EMBL" id="WNWQ01000663">
    <property type="protein sequence ID" value="KAE9964813.1"/>
    <property type="molecule type" value="Genomic_DNA"/>
</dbReference>
<evidence type="ECO:0000259" key="4">
    <source>
        <dbReference type="Pfam" id="PF10342"/>
    </source>
</evidence>
<protein>
    <recommendedName>
        <fullName evidence="4">Yeast cell wall synthesis Kre9/Knh1-like N-terminal domain-containing protein</fullName>
    </recommendedName>
</protein>
<gene>
    <name evidence="5" type="ORF">BLS_008053</name>
    <name evidence="6" type="ORF">EG327_006120</name>
    <name evidence="7" type="ORF">EG328_010003</name>
</gene>